<feature type="transmembrane region" description="Helical" evidence="7">
    <location>
        <begin position="58"/>
        <end position="76"/>
    </location>
</feature>
<dbReference type="PROSITE" id="PS50928">
    <property type="entry name" value="ABC_TM1"/>
    <property type="match status" value="1"/>
</dbReference>
<dbReference type="Proteomes" id="UP000248326">
    <property type="component" value="Unassembled WGS sequence"/>
</dbReference>
<evidence type="ECO:0000256" key="3">
    <source>
        <dbReference type="ARBA" id="ARBA00022475"/>
    </source>
</evidence>
<comment type="subcellular location">
    <subcellularLocation>
        <location evidence="1 7">Cell membrane</location>
        <topology evidence="1 7">Multi-pass membrane protein</topology>
    </subcellularLocation>
</comment>
<comment type="similarity">
    <text evidence="7">Belongs to the binding-protein-dependent transport system permease family.</text>
</comment>
<evidence type="ECO:0000313" key="9">
    <source>
        <dbReference type="EMBL" id="PYE56604.1"/>
    </source>
</evidence>
<evidence type="ECO:0000256" key="4">
    <source>
        <dbReference type="ARBA" id="ARBA00022692"/>
    </source>
</evidence>
<evidence type="ECO:0000256" key="7">
    <source>
        <dbReference type="RuleBase" id="RU363032"/>
    </source>
</evidence>
<feature type="domain" description="ABC transmembrane type-1" evidence="8">
    <location>
        <begin position="50"/>
        <end position="230"/>
    </location>
</feature>
<organism evidence="9 10">
    <name type="scientific">Deinococcus yavapaiensis KR-236</name>
    <dbReference type="NCBI Taxonomy" id="694435"/>
    <lineage>
        <taxon>Bacteria</taxon>
        <taxon>Thermotogati</taxon>
        <taxon>Deinococcota</taxon>
        <taxon>Deinococci</taxon>
        <taxon>Deinococcales</taxon>
        <taxon>Deinococcaceae</taxon>
        <taxon>Deinococcus</taxon>
    </lineage>
</organism>
<dbReference type="InterPro" id="IPR035906">
    <property type="entry name" value="MetI-like_sf"/>
</dbReference>
<dbReference type="CDD" id="cd06261">
    <property type="entry name" value="TM_PBP2"/>
    <property type="match status" value="1"/>
</dbReference>
<feature type="transmembrane region" description="Helical" evidence="7">
    <location>
        <begin position="210"/>
        <end position="233"/>
    </location>
</feature>
<dbReference type="Pfam" id="PF00528">
    <property type="entry name" value="BPD_transp_1"/>
    <property type="match status" value="1"/>
</dbReference>
<evidence type="ECO:0000256" key="6">
    <source>
        <dbReference type="ARBA" id="ARBA00023136"/>
    </source>
</evidence>
<name>A0A318SGS0_9DEIO</name>
<dbReference type="PANTHER" id="PTHR30151">
    <property type="entry name" value="ALKANE SULFONATE ABC TRANSPORTER-RELATED, MEMBRANE SUBUNIT"/>
    <property type="match status" value="1"/>
</dbReference>
<keyword evidence="10" id="KW-1185">Reference proteome</keyword>
<dbReference type="GO" id="GO:0005886">
    <property type="term" value="C:plasma membrane"/>
    <property type="evidence" value="ECO:0007669"/>
    <property type="project" value="UniProtKB-SubCell"/>
</dbReference>
<dbReference type="AlphaFoldDB" id="A0A318SGS0"/>
<accession>A0A318SGS0</accession>
<dbReference type="Gene3D" id="1.10.3720.10">
    <property type="entry name" value="MetI-like"/>
    <property type="match status" value="1"/>
</dbReference>
<gene>
    <name evidence="9" type="ORF">DES52_101409</name>
</gene>
<dbReference type="EMBL" id="QJSX01000001">
    <property type="protein sequence ID" value="PYE56604.1"/>
    <property type="molecule type" value="Genomic_DNA"/>
</dbReference>
<keyword evidence="2 7" id="KW-0813">Transport</keyword>
<keyword evidence="3" id="KW-1003">Cell membrane</keyword>
<evidence type="ECO:0000256" key="2">
    <source>
        <dbReference type="ARBA" id="ARBA00022448"/>
    </source>
</evidence>
<dbReference type="PANTHER" id="PTHR30151:SF40">
    <property type="entry name" value="TRANSPORT SYSTEM INTEGRAL MEMBRANE PROTEIN"/>
    <property type="match status" value="1"/>
</dbReference>
<dbReference type="SUPFAM" id="SSF161098">
    <property type="entry name" value="MetI-like"/>
    <property type="match status" value="1"/>
</dbReference>
<evidence type="ECO:0000256" key="5">
    <source>
        <dbReference type="ARBA" id="ARBA00022989"/>
    </source>
</evidence>
<keyword evidence="4 7" id="KW-0812">Transmembrane</keyword>
<keyword evidence="5 7" id="KW-1133">Transmembrane helix</keyword>
<feature type="transmembrane region" description="Helical" evidence="7">
    <location>
        <begin position="114"/>
        <end position="135"/>
    </location>
</feature>
<reference evidence="9 10" key="1">
    <citation type="submission" date="2018-06" db="EMBL/GenBank/DDBJ databases">
        <title>Genomic Encyclopedia of Type Strains, Phase IV (KMG-IV): sequencing the most valuable type-strain genomes for metagenomic binning, comparative biology and taxonomic classification.</title>
        <authorList>
            <person name="Goeker M."/>
        </authorList>
    </citation>
    <scope>NUCLEOTIDE SEQUENCE [LARGE SCALE GENOMIC DNA]</scope>
    <source>
        <strain evidence="9 10">DSM 18048</strain>
    </source>
</reference>
<dbReference type="InterPro" id="IPR000515">
    <property type="entry name" value="MetI-like"/>
</dbReference>
<feature type="transmembrane region" description="Helical" evidence="7">
    <location>
        <begin position="88"/>
        <end position="108"/>
    </location>
</feature>
<evidence type="ECO:0000259" key="8">
    <source>
        <dbReference type="PROSITE" id="PS50928"/>
    </source>
</evidence>
<evidence type="ECO:0000313" key="10">
    <source>
        <dbReference type="Proteomes" id="UP000248326"/>
    </source>
</evidence>
<comment type="caution">
    <text evidence="9">The sequence shown here is derived from an EMBL/GenBank/DDBJ whole genome shotgun (WGS) entry which is preliminary data.</text>
</comment>
<keyword evidence="6 7" id="KW-0472">Membrane</keyword>
<proteinExistence type="inferred from homology"/>
<dbReference type="GO" id="GO:0055085">
    <property type="term" value="P:transmembrane transport"/>
    <property type="evidence" value="ECO:0007669"/>
    <property type="project" value="InterPro"/>
</dbReference>
<sequence length="247" mass="26291">MAALLLVWWFFTKVRPLFPSYVLPAPDAVLKELQYGLFGELPDGRLGVSIINSLRRVAIGYVTALALGLGFGMVLAASKSVRDVVGGWLTAVQSIPSIAFVPFAILLFGLNDRAVLFVVILEGFIPVTLAVSSALQNVPPGWRTAGRTLGASSTQLFTKVLLPASLPNLATGARLAWSFSWRALIGAELLTANPGLGQALEIGRNTANMALVLATILIVGVLGGLFDAVLHVLETRVRRNYGLEVLS</sequence>
<evidence type="ECO:0000256" key="1">
    <source>
        <dbReference type="ARBA" id="ARBA00004651"/>
    </source>
</evidence>
<protein>
    <submittedName>
        <fullName evidence="9">NitT/TauT family transport system permease protein</fullName>
    </submittedName>
</protein>